<keyword evidence="1" id="KW-0812">Transmembrane</keyword>
<protein>
    <submittedName>
        <fullName evidence="2">Uncharacterized protein</fullName>
    </submittedName>
</protein>
<name>A0A931DQX9_9ACTN</name>
<evidence type="ECO:0000313" key="2">
    <source>
        <dbReference type="EMBL" id="MBG6092352.1"/>
    </source>
</evidence>
<keyword evidence="1" id="KW-0472">Membrane</keyword>
<keyword evidence="1" id="KW-1133">Transmembrane helix</keyword>
<reference evidence="2" key="1">
    <citation type="submission" date="2020-11" db="EMBL/GenBank/DDBJ databases">
        <title>Sequencing the genomes of 1000 actinobacteria strains.</title>
        <authorList>
            <person name="Klenk H.-P."/>
        </authorList>
    </citation>
    <scope>NUCLEOTIDE SEQUENCE</scope>
    <source>
        <strain evidence="2">DSM 43175</strain>
    </source>
</reference>
<dbReference type="EMBL" id="JADOUA010000001">
    <property type="protein sequence ID" value="MBG6092352.1"/>
    <property type="molecule type" value="Genomic_DNA"/>
</dbReference>
<gene>
    <name evidence="2" type="ORF">IW256_006465</name>
</gene>
<comment type="caution">
    <text evidence="2">The sequence shown here is derived from an EMBL/GenBank/DDBJ whole genome shotgun (WGS) entry which is preliminary data.</text>
</comment>
<dbReference type="RefSeq" id="WP_197016852.1">
    <property type="nucleotide sequence ID" value="NZ_BAABES010000012.1"/>
</dbReference>
<feature type="transmembrane region" description="Helical" evidence="1">
    <location>
        <begin position="12"/>
        <end position="29"/>
    </location>
</feature>
<accession>A0A931DQX9</accession>
<sequence>MDIALREAALPAKKYITWAAVAFVAFYMIKHPNGAAWSVQHAANGISSAAGSLATFVTEIG</sequence>
<organism evidence="2 3">
    <name type="scientific">Actinomadura viridis</name>
    <dbReference type="NCBI Taxonomy" id="58110"/>
    <lineage>
        <taxon>Bacteria</taxon>
        <taxon>Bacillati</taxon>
        <taxon>Actinomycetota</taxon>
        <taxon>Actinomycetes</taxon>
        <taxon>Streptosporangiales</taxon>
        <taxon>Thermomonosporaceae</taxon>
        <taxon>Actinomadura</taxon>
    </lineage>
</organism>
<evidence type="ECO:0000313" key="3">
    <source>
        <dbReference type="Proteomes" id="UP000614047"/>
    </source>
</evidence>
<dbReference type="Proteomes" id="UP000614047">
    <property type="component" value="Unassembled WGS sequence"/>
</dbReference>
<keyword evidence="3" id="KW-1185">Reference proteome</keyword>
<proteinExistence type="predicted"/>
<evidence type="ECO:0000256" key="1">
    <source>
        <dbReference type="SAM" id="Phobius"/>
    </source>
</evidence>
<dbReference type="AlphaFoldDB" id="A0A931DQX9"/>